<dbReference type="InterPro" id="IPR013610">
    <property type="entry name" value="ArdC_N"/>
</dbReference>
<feature type="domain" description="Polyvalent protein metallopeptidase" evidence="2">
    <location>
        <begin position="175"/>
        <end position="293"/>
    </location>
</feature>
<dbReference type="InterPro" id="IPR017113">
    <property type="entry name" value="Antirestriction_ArdC"/>
</dbReference>
<dbReference type="STRING" id="48467.SAMN02745166_01201"/>
<evidence type="ECO:0000259" key="1">
    <source>
        <dbReference type="Pfam" id="PF08401"/>
    </source>
</evidence>
<dbReference type="RefSeq" id="WP_078812403.1">
    <property type="nucleotide sequence ID" value="NZ_FUYE01000003.1"/>
</dbReference>
<proteinExistence type="predicted"/>
<gene>
    <name evidence="3" type="ORF">SAMN02745166_01201</name>
</gene>
<evidence type="ECO:0000313" key="3">
    <source>
        <dbReference type="EMBL" id="SKA85758.1"/>
    </source>
</evidence>
<feature type="domain" description="N-terminal" evidence="1">
    <location>
        <begin position="20"/>
        <end position="134"/>
    </location>
</feature>
<organism evidence="3 4">
    <name type="scientific">Prosthecobacter debontii</name>
    <dbReference type="NCBI Taxonomy" id="48467"/>
    <lineage>
        <taxon>Bacteria</taxon>
        <taxon>Pseudomonadati</taxon>
        <taxon>Verrucomicrobiota</taxon>
        <taxon>Verrucomicrobiia</taxon>
        <taxon>Verrucomicrobiales</taxon>
        <taxon>Verrucomicrobiaceae</taxon>
        <taxon>Prosthecobacter</taxon>
    </lineage>
</organism>
<dbReference type="Pfam" id="PF08401">
    <property type="entry name" value="ArdcN"/>
    <property type="match status" value="1"/>
</dbReference>
<dbReference type="PIRSF" id="PIRSF037112">
    <property type="entry name" value="Antirestriction_ArdC"/>
    <property type="match status" value="1"/>
</dbReference>
<evidence type="ECO:0000313" key="4">
    <source>
        <dbReference type="Proteomes" id="UP000190774"/>
    </source>
</evidence>
<dbReference type="InterPro" id="IPR041459">
    <property type="entry name" value="MPTase-PolyVal"/>
</dbReference>
<dbReference type="GO" id="GO:0003697">
    <property type="term" value="F:single-stranded DNA binding"/>
    <property type="evidence" value="ECO:0007669"/>
    <property type="project" value="InterPro"/>
</dbReference>
<name>A0A1T4X9H5_9BACT</name>
<dbReference type="Proteomes" id="UP000190774">
    <property type="component" value="Unassembled WGS sequence"/>
</dbReference>
<dbReference type="AlphaFoldDB" id="A0A1T4X9H5"/>
<dbReference type="OrthoDB" id="9792687at2"/>
<keyword evidence="4" id="KW-1185">Reference proteome</keyword>
<dbReference type="Pfam" id="PF18818">
    <property type="entry name" value="MPTase-PolyVal"/>
    <property type="match status" value="1"/>
</dbReference>
<protein>
    <submittedName>
        <fullName evidence="3">Antirestriction protein ArdC</fullName>
    </submittedName>
</protein>
<evidence type="ECO:0000259" key="2">
    <source>
        <dbReference type="Pfam" id="PF18818"/>
    </source>
</evidence>
<reference evidence="4" key="1">
    <citation type="submission" date="2017-02" db="EMBL/GenBank/DDBJ databases">
        <authorList>
            <person name="Varghese N."/>
            <person name="Submissions S."/>
        </authorList>
    </citation>
    <scope>NUCLEOTIDE SEQUENCE [LARGE SCALE GENOMIC DNA]</scope>
    <source>
        <strain evidence="4">ATCC 700200</strain>
    </source>
</reference>
<dbReference type="EMBL" id="FUYE01000003">
    <property type="protein sequence ID" value="SKA85758.1"/>
    <property type="molecule type" value="Genomic_DNA"/>
</dbReference>
<sequence>MNTKTALALDSADTRSGRTDPYQLVTETILKHLENGVVPWHRPWRRETGKPRNYETGRCYRGVNLLLLGMSGFASPFWLTYRQVQALGGTVRKGEHGSMVVNWGKFTPGSEDTDDQAKRQNQRSRYYLRRYVVFNTVQTEGIKFEPPEAPASLPESARIASAEQIVADMPNRPVIMEGRRDSAFYRHYTDTVHMPAFGSFESAESYHLTLFHELIHATGHQSRLNRKTLTESDGFGGKVYSQEELVAEIGAAYLGMEAGIVPDEHAQSAAYIQCWLEALREPDHRRWLVIAASQAAKATDFVLGTHTTVFEEAEA</sequence>
<accession>A0A1T4X9H5</accession>